<proteinExistence type="predicted"/>
<sequence length="571" mass="59788">MHTSTDYSHAEKLKQELTQPLFNVMLKKWVGKGELDYERYLHTGTLLALQSPEDELVSHDELMFQIVHQSQELYLKLASREMVEVVAEMDRDALWAVSARLVRVQKILSGISAEMAILETMTPAEYQVIRRSLGNGSGQESPGYNTLRHAADGLESAMERMLARRGLTLFQVYSAGGPKDLQHVCEQLVTVDESFQGWLYAHYQLVRRTIGIDRTVKALDGLPSQVLQARMTLPLFRALWDVRVELTAGWKREGGYTPGESRTGGGCPMAAINAMKDTAVHAPVAQAQAPVAQAAHAHVAAHAPAAHAHHAAMAHAAPAHAHEARTGGGCPMHAQHAPAHAATLHASGAHASAVHAPAAHVSAVHAHSAPAHATAAHAQHASVAHVPAAHAQHASVAHAVMAHAAEAHAATAHAQHSMLAHAHEARTGGGCPMHAQHTPAHAPVTHAQPAPASHAPHAAAHAPAAHAQPAPASHAPHAVAHAPAAHAQPAPASHAPHAAAHAPHAVHAPVAHAQHASVPHAPAPHAAAAPAPVAHGPHAAPHAPTPHGPHAHSHAAHVSAYAHAQELRSQS</sequence>
<dbReference type="PANTHER" id="PTHR10138:SF0">
    <property type="entry name" value="TRYPTOPHAN 2,3-DIOXYGENASE"/>
    <property type="match status" value="1"/>
</dbReference>
<feature type="region of interest" description="Disordered" evidence="1">
    <location>
        <begin position="304"/>
        <end position="390"/>
    </location>
</feature>
<evidence type="ECO:0000313" key="3">
    <source>
        <dbReference type="Proteomes" id="UP000007587"/>
    </source>
</evidence>
<dbReference type="GO" id="GO:0004833">
    <property type="term" value="F:L-tryptophan 2,3-dioxygenase activity"/>
    <property type="evidence" value="ECO:0007669"/>
    <property type="project" value="InterPro"/>
</dbReference>
<evidence type="ECO:0000313" key="2">
    <source>
        <dbReference type="EMBL" id="AFE03592.1"/>
    </source>
</evidence>
<dbReference type="HOGENOM" id="CLU_477113_0_0_7"/>
<dbReference type="Pfam" id="PF03301">
    <property type="entry name" value="Trp_dioxygenase"/>
    <property type="match status" value="1"/>
</dbReference>
<dbReference type="Gene3D" id="1.20.58.480">
    <property type="match status" value="1"/>
</dbReference>
<dbReference type="SUPFAM" id="SSF140959">
    <property type="entry name" value="Indolic compounds 2,3-dioxygenase-like"/>
    <property type="match status" value="1"/>
</dbReference>
<protein>
    <recommendedName>
        <fullName evidence="4">Tryptophan 2,3-dioxygenase</fullName>
    </recommendedName>
</protein>
<evidence type="ECO:0000256" key="1">
    <source>
        <dbReference type="SAM" id="MobiDB-lite"/>
    </source>
</evidence>
<dbReference type="GO" id="GO:0020037">
    <property type="term" value="F:heme binding"/>
    <property type="evidence" value="ECO:0007669"/>
    <property type="project" value="InterPro"/>
</dbReference>
<evidence type="ECO:0008006" key="4">
    <source>
        <dbReference type="Google" id="ProtNLM"/>
    </source>
</evidence>
<dbReference type="InParanoid" id="H8MFY8"/>
<name>H8MFY8_CORCM</name>
<reference evidence="2 3" key="1">
    <citation type="journal article" date="2012" name="J. Bacteriol.">
        <title>Complete Genome Sequence of the Fruiting Myxobacterium Corallococcus coralloides DSM 2259.</title>
        <authorList>
            <person name="Huntley S."/>
            <person name="Zhang Y."/>
            <person name="Treuner-Lange A."/>
            <person name="Kneip S."/>
            <person name="Sensen C.W."/>
            <person name="Sogaard-Andersen L."/>
        </authorList>
    </citation>
    <scope>NUCLEOTIDE SEQUENCE [LARGE SCALE GENOMIC DNA]</scope>
    <source>
        <strain evidence="3">ATCC 25202 / DSM 2259 / NBRC 100086 / M2</strain>
    </source>
</reference>
<dbReference type="OrthoDB" id="9776847at2"/>
<feature type="compositionally biased region" description="Low complexity" evidence="1">
    <location>
        <begin position="333"/>
        <end position="390"/>
    </location>
</feature>
<organism evidence="2 3">
    <name type="scientific">Corallococcus coralloides (strain ATCC 25202 / DSM 2259 / NBRC 100086 / M2)</name>
    <name type="common">Myxococcus coralloides</name>
    <dbReference type="NCBI Taxonomy" id="1144275"/>
    <lineage>
        <taxon>Bacteria</taxon>
        <taxon>Pseudomonadati</taxon>
        <taxon>Myxococcota</taxon>
        <taxon>Myxococcia</taxon>
        <taxon>Myxococcales</taxon>
        <taxon>Cystobacterineae</taxon>
        <taxon>Myxococcaceae</taxon>
        <taxon>Corallococcus</taxon>
    </lineage>
</organism>
<reference evidence="3" key="2">
    <citation type="submission" date="2012-03" db="EMBL/GenBank/DDBJ databases">
        <title>Genome sequence of the fruiting myxobacterium Corallococcus coralloides DSM 2259.</title>
        <authorList>
            <person name="Huntley S."/>
            <person name="Zhang Y."/>
            <person name="Treuner-Lange A."/>
            <person name="Sensen C.W."/>
            <person name="Sogaard-Andersen L."/>
        </authorList>
    </citation>
    <scope>NUCLEOTIDE SEQUENCE [LARGE SCALE GENOMIC DNA]</scope>
    <source>
        <strain evidence="3">ATCC 25202 / DSM 2259 / NBRC 100086 / M2</strain>
    </source>
</reference>
<keyword evidence="3" id="KW-1185">Reference proteome</keyword>
<gene>
    <name evidence="2" type="ordered locus">COCOR_00613</name>
</gene>
<dbReference type="GO" id="GO:0019441">
    <property type="term" value="P:L-tryptophan catabolic process to kynurenine"/>
    <property type="evidence" value="ECO:0007669"/>
    <property type="project" value="InterPro"/>
</dbReference>
<dbReference type="AlphaFoldDB" id="H8MFY8"/>
<dbReference type="GO" id="GO:0046872">
    <property type="term" value="F:metal ion binding"/>
    <property type="evidence" value="ECO:0007669"/>
    <property type="project" value="InterPro"/>
</dbReference>
<dbReference type="InterPro" id="IPR004981">
    <property type="entry name" value="Trp_2_3_dOase"/>
</dbReference>
<dbReference type="STRING" id="1144275.COCOR_00613"/>
<dbReference type="EMBL" id="CP003389">
    <property type="protein sequence ID" value="AFE03592.1"/>
    <property type="molecule type" value="Genomic_DNA"/>
</dbReference>
<feature type="region of interest" description="Disordered" evidence="1">
    <location>
        <begin position="407"/>
        <end position="557"/>
    </location>
</feature>
<dbReference type="eggNOG" id="COG3483">
    <property type="taxonomic scope" value="Bacteria"/>
</dbReference>
<feature type="compositionally biased region" description="Low complexity" evidence="1">
    <location>
        <begin position="407"/>
        <end position="417"/>
    </location>
</feature>
<dbReference type="InterPro" id="IPR037217">
    <property type="entry name" value="Trp/Indoleamine_2_3_dOase-like"/>
</dbReference>
<dbReference type="GO" id="GO:0019442">
    <property type="term" value="P:L-tryptophan catabolic process to acetyl-CoA"/>
    <property type="evidence" value="ECO:0007669"/>
    <property type="project" value="TreeGrafter"/>
</dbReference>
<feature type="compositionally biased region" description="Low complexity" evidence="1">
    <location>
        <begin position="446"/>
        <end position="542"/>
    </location>
</feature>
<dbReference type="KEGG" id="ccx:COCOR_00613"/>
<accession>H8MFY8</accession>
<dbReference type="Proteomes" id="UP000007587">
    <property type="component" value="Chromosome"/>
</dbReference>
<dbReference type="PANTHER" id="PTHR10138">
    <property type="entry name" value="TRYPTOPHAN 2,3-DIOXYGENASE"/>
    <property type="match status" value="1"/>
</dbReference>